<dbReference type="EMBL" id="CAJPVJ010005994">
    <property type="protein sequence ID" value="CAG2170038.1"/>
    <property type="molecule type" value="Genomic_DNA"/>
</dbReference>
<dbReference type="PANTHER" id="PTHR11042:SF160">
    <property type="entry name" value="EUKARYOTIC TRANSLATION INITIATION FACTOR 2-ALPHA KINASE 1"/>
    <property type="match status" value="1"/>
</dbReference>
<keyword evidence="5" id="KW-0418">Kinase</keyword>
<evidence type="ECO:0000259" key="11">
    <source>
        <dbReference type="PROSITE" id="PS50011"/>
    </source>
</evidence>
<dbReference type="EMBL" id="OC920819">
    <property type="protein sequence ID" value="CAD7652851.1"/>
    <property type="molecule type" value="Genomic_DNA"/>
</dbReference>
<keyword evidence="4" id="KW-0547">Nucleotide-binding</keyword>
<evidence type="ECO:0000256" key="7">
    <source>
        <dbReference type="ARBA" id="ARBA00023193"/>
    </source>
</evidence>
<dbReference type="GO" id="GO:0005634">
    <property type="term" value="C:nucleus"/>
    <property type="evidence" value="ECO:0007669"/>
    <property type="project" value="TreeGrafter"/>
</dbReference>
<dbReference type="AlphaFoldDB" id="A0A7R9M3D8"/>
<comment type="catalytic activity">
    <reaction evidence="9">
        <text>L-threonyl-[protein] + ATP = O-phospho-L-threonyl-[protein] + ADP + H(+)</text>
        <dbReference type="Rhea" id="RHEA:46608"/>
        <dbReference type="Rhea" id="RHEA-COMP:11060"/>
        <dbReference type="Rhea" id="RHEA-COMP:11605"/>
        <dbReference type="ChEBI" id="CHEBI:15378"/>
        <dbReference type="ChEBI" id="CHEBI:30013"/>
        <dbReference type="ChEBI" id="CHEBI:30616"/>
        <dbReference type="ChEBI" id="CHEBI:61977"/>
        <dbReference type="ChEBI" id="CHEBI:456216"/>
        <dbReference type="EC" id="2.7.11.1"/>
    </reaction>
    <physiologicalReaction direction="left-to-right" evidence="9">
        <dbReference type="Rhea" id="RHEA:46609"/>
    </physiologicalReaction>
</comment>
<keyword evidence="3" id="KW-0808">Transferase</keyword>
<feature type="domain" description="Protein kinase" evidence="11">
    <location>
        <begin position="1"/>
        <end position="222"/>
    </location>
</feature>
<dbReference type="OrthoDB" id="6434949at2759"/>
<dbReference type="InterPro" id="IPR008271">
    <property type="entry name" value="Ser/Thr_kinase_AS"/>
</dbReference>
<dbReference type="InterPro" id="IPR000719">
    <property type="entry name" value="Prot_kinase_dom"/>
</dbReference>
<dbReference type="Pfam" id="PF00069">
    <property type="entry name" value="Pkinase"/>
    <property type="match status" value="1"/>
</dbReference>
<keyword evidence="2" id="KW-0723">Serine/threonine-protein kinase</keyword>
<dbReference type="InterPro" id="IPR050339">
    <property type="entry name" value="CC_SR_Kinase"/>
</dbReference>
<dbReference type="Proteomes" id="UP000728032">
    <property type="component" value="Unassembled WGS sequence"/>
</dbReference>
<feature type="non-terminal residue" evidence="12">
    <location>
        <position position="1"/>
    </location>
</feature>
<dbReference type="PANTHER" id="PTHR11042">
    <property type="entry name" value="EUKARYOTIC TRANSLATION INITIATION FACTOR 2-ALPHA KINASE EIF2-ALPHA KINASE -RELATED"/>
    <property type="match status" value="1"/>
</dbReference>
<keyword evidence="13" id="KW-1185">Reference proteome</keyword>
<dbReference type="Gene3D" id="1.10.510.10">
    <property type="entry name" value="Transferase(Phosphotransferase) domain 1"/>
    <property type="match status" value="1"/>
</dbReference>
<dbReference type="InterPro" id="IPR011009">
    <property type="entry name" value="Kinase-like_dom_sf"/>
</dbReference>
<dbReference type="SUPFAM" id="SSF56112">
    <property type="entry name" value="Protein kinase-like (PK-like)"/>
    <property type="match status" value="1"/>
</dbReference>
<evidence type="ECO:0000256" key="9">
    <source>
        <dbReference type="ARBA" id="ARBA00048659"/>
    </source>
</evidence>
<dbReference type="PROSITE" id="PS50011">
    <property type="entry name" value="PROTEIN_KINASE_DOM"/>
    <property type="match status" value="1"/>
</dbReference>
<evidence type="ECO:0000256" key="6">
    <source>
        <dbReference type="ARBA" id="ARBA00022840"/>
    </source>
</evidence>
<comment type="similarity">
    <text evidence="8">Belongs to the protein kinase superfamily. Ser/Thr protein kinase family. GCN2 subfamily.</text>
</comment>
<dbReference type="GO" id="GO:0017148">
    <property type="term" value="P:negative regulation of translation"/>
    <property type="evidence" value="ECO:0007669"/>
    <property type="project" value="UniProtKB-KW"/>
</dbReference>
<evidence type="ECO:0000256" key="1">
    <source>
        <dbReference type="ARBA" id="ARBA00012513"/>
    </source>
</evidence>
<dbReference type="GO" id="GO:0005737">
    <property type="term" value="C:cytoplasm"/>
    <property type="evidence" value="ECO:0007669"/>
    <property type="project" value="TreeGrafter"/>
</dbReference>
<dbReference type="PROSITE" id="PS00108">
    <property type="entry name" value="PROTEIN_KINASE_ST"/>
    <property type="match status" value="1"/>
</dbReference>
<evidence type="ECO:0000256" key="3">
    <source>
        <dbReference type="ARBA" id="ARBA00022679"/>
    </source>
</evidence>
<evidence type="ECO:0000256" key="2">
    <source>
        <dbReference type="ARBA" id="ARBA00022527"/>
    </source>
</evidence>
<evidence type="ECO:0000313" key="13">
    <source>
        <dbReference type="Proteomes" id="UP000728032"/>
    </source>
</evidence>
<evidence type="ECO:0000313" key="12">
    <source>
        <dbReference type="EMBL" id="CAD7652851.1"/>
    </source>
</evidence>
<reference evidence="12" key="1">
    <citation type="submission" date="2020-11" db="EMBL/GenBank/DDBJ databases">
        <authorList>
            <person name="Tran Van P."/>
        </authorList>
    </citation>
    <scope>NUCLEOTIDE SEQUENCE</scope>
</reference>
<accession>A0A7R9M3D8</accession>
<dbReference type="EC" id="2.7.11.1" evidence="1"/>
<dbReference type="GO" id="GO:0005524">
    <property type="term" value="F:ATP binding"/>
    <property type="evidence" value="ECO:0007669"/>
    <property type="project" value="UniProtKB-KW"/>
</dbReference>
<comment type="catalytic activity">
    <reaction evidence="10">
        <text>L-seryl-[protein] + ATP = O-phospho-L-seryl-[protein] + ADP + H(+)</text>
        <dbReference type="Rhea" id="RHEA:17989"/>
        <dbReference type="Rhea" id="RHEA-COMP:9863"/>
        <dbReference type="Rhea" id="RHEA-COMP:11604"/>
        <dbReference type="ChEBI" id="CHEBI:15378"/>
        <dbReference type="ChEBI" id="CHEBI:29999"/>
        <dbReference type="ChEBI" id="CHEBI:30616"/>
        <dbReference type="ChEBI" id="CHEBI:83421"/>
        <dbReference type="ChEBI" id="CHEBI:456216"/>
        <dbReference type="EC" id="2.7.11.1"/>
    </reaction>
    <physiologicalReaction direction="left-to-right" evidence="10">
        <dbReference type="Rhea" id="RHEA:17990"/>
    </physiologicalReaction>
</comment>
<evidence type="ECO:0000256" key="4">
    <source>
        <dbReference type="ARBA" id="ARBA00022741"/>
    </source>
</evidence>
<keyword evidence="7" id="KW-0652">Protein synthesis inhibitor</keyword>
<organism evidence="12">
    <name type="scientific">Oppiella nova</name>
    <dbReference type="NCBI Taxonomy" id="334625"/>
    <lineage>
        <taxon>Eukaryota</taxon>
        <taxon>Metazoa</taxon>
        <taxon>Ecdysozoa</taxon>
        <taxon>Arthropoda</taxon>
        <taxon>Chelicerata</taxon>
        <taxon>Arachnida</taxon>
        <taxon>Acari</taxon>
        <taxon>Acariformes</taxon>
        <taxon>Sarcoptiformes</taxon>
        <taxon>Oribatida</taxon>
        <taxon>Brachypylina</taxon>
        <taxon>Oppioidea</taxon>
        <taxon>Oppiidae</taxon>
        <taxon>Oppiella</taxon>
    </lineage>
</organism>
<evidence type="ECO:0000256" key="5">
    <source>
        <dbReference type="ARBA" id="ARBA00022777"/>
    </source>
</evidence>
<name>A0A7R9M3D8_9ACAR</name>
<proteinExistence type="inferred from homology"/>
<gene>
    <name evidence="12" type="ORF">ONB1V03_LOCUS9509</name>
</gene>
<dbReference type="SMART" id="SM00220">
    <property type="entry name" value="S_TKc"/>
    <property type="match status" value="1"/>
</dbReference>
<protein>
    <recommendedName>
        <fullName evidence="1">non-specific serine/threonine protein kinase</fullName>
        <ecNumber evidence="1">2.7.11.1</ecNumber>
    </recommendedName>
</protein>
<evidence type="ECO:0000256" key="10">
    <source>
        <dbReference type="ARBA" id="ARBA00048977"/>
    </source>
</evidence>
<keyword evidence="6" id="KW-0067">ATP-binding</keyword>
<sequence>VISKTNLKLYPLLDLEVMVTYYMLKRKIPMMLMLLKRLNDIDKRDVYSEVEYLKKVDYMYVVKYFDSWREKDVVYIQLEMCAHNLTNMLGIKPQLFKRRSEETLNLYKYLISCEIFKEILECVEYLHEKQFIHRDLKPDNILIADNILNGRFIKLCDFGLVTKHDKIHDITMYKHTTDRGTIKYMAPEVAAGVKYDHKSDIYSVALIAGEIFGINVLNELDK</sequence>
<dbReference type="GO" id="GO:0004694">
    <property type="term" value="F:eukaryotic translation initiation factor 2alpha kinase activity"/>
    <property type="evidence" value="ECO:0007669"/>
    <property type="project" value="TreeGrafter"/>
</dbReference>
<evidence type="ECO:0000256" key="8">
    <source>
        <dbReference type="ARBA" id="ARBA00037982"/>
    </source>
</evidence>